<dbReference type="AlphaFoldDB" id="A0A4Q4ZDD0"/>
<accession>A0A4Q4ZDD0</accession>
<keyword evidence="1" id="KW-0812">Transmembrane</keyword>
<keyword evidence="1" id="KW-1133">Transmembrane helix</keyword>
<evidence type="ECO:0000256" key="1">
    <source>
        <dbReference type="SAM" id="Phobius"/>
    </source>
</evidence>
<feature type="transmembrane region" description="Helical" evidence="1">
    <location>
        <begin position="26"/>
        <end position="46"/>
    </location>
</feature>
<dbReference type="Pfam" id="PF06724">
    <property type="entry name" value="DUF1206"/>
    <property type="match status" value="3"/>
</dbReference>
<protein>
    <submittedName>
        <fullName evidence="3">DUF1206 domain-containing protein</fullName>
    </submittedName>
</protein>
<feature type="transmembrane region" description="Helical" evidence="1">
    <location>
        <begin position="74"/>
        <end position="96"/>
    </location>
</feature>
<feature type="transmembrane region" description="Helical" evidence="1">
    <location>
        <begin position="157"/>
        <end position="178"/>
    </location>
</feature>
<feature type="domain" description="DUF1206" evidence="2">
    <location>
        <begin position="29"/>
        <end position="95"/>
    </location>
</feature>
<dbReference type="Proteomes" id="UP000295198">
    <property type="component" value="Unassembled WGS sequence"/>
</dbReference>
<dbReference type="EMBL" id="SDKM01000013">
    <property type="protein sequence ID" value="RYP86080.1"/>
    <property type="molecule type" value="Genomic_DNA"/>
</dbReference>
<evidence type="ECO:0000313" key="4">
    <source>
        <dbReference type="Proteomes" id="UP000295198"/>
    </source>
</evidence>
<evidence type="ECO:0000259" key="2">
    <source>
        <dbReference type="Pfam" id="PF06724"/>
    </source>
</evidence>
<gene>
    <name evidence="3" type="ORF">EKO23_10700</name>
</gene>
<comment type="caution">
    <text evidence="3">The sequence shown here is derived from an EMBL/GenBank/DDBJ whole genome shotgun (WGS) entry which is preliminary data.</text>
</comment>
<sequence>MTTNGITDKVHDIGRRADDSEWFDKAVRFGLVVYGLVYLVLAWLAFQLALGDYEGKVTSKGAVAQLAEQPGGSILIVLVAVGMFVLVLWRLFDVFFGHWGEEGGELWRHRAMDLVKAIIYGAIGWSALSIALGSGGGGGSGTKGVTAKILALPGGPFWVGLIGVAVIGYGGSQIYMAWNEKHQKKLATEGKSGEAGKAYLLFGKVGYIAKGIAIGLVGVLFVYAAFTQDPGKSGSTDKALHKVLQQPFGPYLLMALAAGIACYGLFQFARARHLST</sequence>
<organism evidence="3 4">
    <name type="scientific">Nocardioides guangzhouensis</name>
    <dbReference type="NCBI Taxonomy" id="2497878"/>
    <lineage>
        <taxon>Bacteria</taxon>
        <taxon>Bacillati</taxon>
        <taxon>Actinomycetota</taxon>
        <taxon>Actinomycetes</taxon>
        <taxon>Propionibacteriales</taxon>
        <taxon>Nocardioidaceae</taxon>
        <taxon>Nocardioides</taxon>
    </lineage>
</organism>
<feature type="transmembrane region" description="Helical" evidence="1">
    <location>
        <begin position="199"/>
        <end position="226"/>
    </location>
</feature>
<evidence type="ECO:0000313" key="3">
    <source>
        <dbReference type="EMBL" id="RYP86080.1"/>
    </source>
</evidence>
<dbReference type="InterPro" id="IPR009597">
    <property type="entry name" value="DUF1206"/>
</dbReference>
<keyword evidence="4" id="KW-1185">Reference proteome</keyword>
<proteinExistence type="predicted"/>
<feature type="domain" description="DUF1206" evidence="2">
    <location>
        <begin position="205"/>
        <end position="272"/>
    </location>
</feature>
<feature type="transmembrane region" description="Helical" evidence="1">
    <location>
        <begin position="248"/>
        <end position="266"/>
    </location>
</feature>
<reference evidence="3 4" key="1">
    <citation type="submission" date="2019-01" db="EMBL/GenBank/DDBJ databases">
        <title>Nocardioides guangzhouensis sp. nov., an actinobacterium isolated from soil.</title>
        <authorList>
            <person name="Fu Y."/>
            <person name="Cai Y."/>
            <person name="Lin Z."/>
            <person name="Chen P."/>
        </authorList>
    </citation>
    <scope>NUCLEOTIDE SEQUENCE [LARGE SCALE GENOMIC DNA]</scope>
    <source>
        <strain evidence="3 4">130</strain>
    </source>
</reference>
<keyword evidence="1" id="KW-0472">Membrane</keyword>
<feature type="transmembrane region" description="Helical" evidence="1">
    <location>
        <begin position="117"/>
        <end position="137"/>
    </location>
</feature>
<feature type="domain" description="DUF1206" evidence="2">
    <location>
        <begin position="115"/>
        <end position="178"/>
    </location>
</feature>
<dbReference type="RefSeq" id="WP_134717028.1">
    <property type="nucleotide sequence ID" value="NZ_SDKM01000013.1"/>
</dbReference>
<name>A0A4Q4ZDD0_9ACTN</name>
<dbReference type="OrthoDB" id="4552598at2"/>